<keyword evidence="3" id="KW-1185">Reference proteome</keyword>
<dbReference type="AlphaFoldDB" id="A0A563D7N8"/>
<evidence type="ECO:0000313" key="3">
    <source>
        <dbReference type="Proteomes" id="UP000319499"/>
    </source>
</evidence>
<comment type="caution">
    <text evidence="2">The sequence shown here is derived from an EMBL/GenBank/DDBJ whole genome shotgun (WGS) entry which is preliminary data.</text>
</comment>
<reference evidence="2 3" key="1">
    <citation type="submission" date="2019-02" db="EMBL/GenBank/DDBJ databases">
        <title>Apibacter muscae sp. nov.: a novel member of the house fly microbiota.</title>
        <authorList>
            <person name="Park R."/>
        </authorList>
    </citation>
    <scope>NUCLEOTIDE SEQUENCE [LARGE SCALE GENOMIC DNA]</scope>
    <source>
        <strain evidence="2 3">AL1</strain>
    </source>
</reference>
<dbReference type="Gene3D" id="3.40.630.30">
    <property type="match status" value="1"/>
</dbReference>
<proteinExistence type="predicted"/>
<dbReference type="OrthoDB" id="9795199at2"/>
<feature type="domain" description="N-acetyltransferase" evidence="1">
    <location>
        <begin position="22"/>
        <end position="155"/>
    </location>
</feature>
<evidence type="ECO:0000313" key="2">
    <source>
        <dbReference type="EMBL" id="TWP26268.1"/>
    </source>
</evidence>
<dbReference type="InterPro" id="IPR016181">
    <property type="entry name" value="Acyl_CoA_acyltransferase"/>
</dbReference>
<organism evidence="2 3">
    <name type="scientific">Apibacter muscae</name>
    <dbReference type="NCBI Taxonomy" id="2509004"/>
    <lineage>
        <taxon>Bacteria</taxon>
        <taxon>Pseudomonadati</taxon>
        <taxon>Bacteroidota</taxon>
        <taxon>Flavobacteriia</taxon>
        <taxon>Flavobacteriales</taxon>
        <taxon>Weeksellaceae</taxon>
        <taxon>Apibacter</taxon>
    </lineage>
</organism>
<dbReference type="PANTHER" id="PTHR43610">
    <property type="entry name" value="BLL6696 PROTEIN"/>
    <property type="match status" value="1"/>
</dbReference>
<protein>
    <submittedName>
        <fullName evidence="2">N-acetyltransferase</fullName>
    </submittedName>
</protein>
<dbReference type="GO" id="GO:0016747">
    <property type="term" value="F:acyltransferase activity, transferring groups other than amino-acyl groups"/>
    <property type="evidence" value="ECO:0007669"/>
    <property type="project" value="InterPro"/>
</dbReference>
<dbReference type="Proteomes" id="UP000319499">
    <property type="component" value="Unassembled WGS sequence"/>
</dbReference>
<accession>A0A563D7N8</accession>
<dbReference type="SUPFAM" id="SSF55729">
    <property type="entry name" value="Acyl-CoA N-acyltransferases (Nat)"/>
    <property type="match status" value="1"/>
</dbReference>
<gene>
    <name evidence="2" type="ORF">ETU09_11120</name>
</gene>
<dbReference type="InterPro" id="IPR000182">
    <property type="entry name" value="GNAT_dom"/>
</dbReference>
<keyword evidence="2" id="KW-0808">Transferase</keyword>
<dbReference type="PANTHER" id="PTHR43610:SF1">
    <property type="entry name" value="N-ACETYLTRANSFERASE DOMAIN-CONTAINING PROTEIN"/>
    <property type="match status" value="1"/>
</dbReference>
<evidence type="ECO:0000259" key="1">
    <source>
        <dbReference type="Pfam" id="PF13302"/>
    </source>
</evidence>
<name>A0A563D7N8_9FLAO</name>
<dbReference type="EMBL" id="SELH01000026">
    <property type="protein sequence ID" value="TWP26268.1"/>
    <property type="molecule type" value="Genomic_DNA"/>
</dbReference>
<dbReference type="Pfam" id="PF13302">
    <property type="entry name" value="Acetyltransf_3"/>
    <property type="match status" value="1"/>
</dbReference>
<sequence length="185" mass="21706">MKKEIKTSNTIHLQPSLENDKILLSPLLKEDFLSLYKVASDPEIWEQHPNQNRWKKEIFEVFFNGAIESKGAFKILDKETNQIIGSTRYYNFNPIENSICIGYTFFSKVCWGKGINPKVKNLMLNYIFKYVTIVYFHVGSENNRSQIAIERLGAKKIDEKEITYYGEKPKLNFIYKIDKSEWSNS</sequence>